<dbReference type="Proteomes" id="UP001341281">
    <property type="component" value="Chromosome 01"/>
</dbReference>
<organism evidence="1 2">
    <name type="scientific">Paspalum notatum var. saurae</name>
    <dbReference type="NCBI Taxonomy" id="547442"/>
    <lineage>
        <taxon>Eukaryota</taxon>
        <taxon>Viridiplantae</taxon>
        <taxon>Streptophyta</taxon>
        <taxon>Embryophyta</taxon>
        <taxon>Tracheophyta</taxon>
        <taxon>Spermatophyta</taxon>
        <taxon>Magnoliopsida</taxon>
        <taxon>Liliopsida</taxon>
        <taxon>Poales</taxon>
        <taxon>Poaceae</taxon>
        <taxon>PACMAD clade</taxon>
        <taxon>Panicoideae</taxon>
        <taxon>Andropogonodae</taxon>
        <taxon>Paspaleae</taxon>
        <taxon>Paspalinae</taxon>
        <taxon>Paspalum</taxon>
    </lineage>
</organism>
<sequence length="205" mass="22258">MKNRIGSSSQRELIEYLVGKQLGRAAAQHVAAVVPKHQQALLGYFLEHAVFAVQSKSMMWFPAYKDVRTSTQRYKVQAELKREVSPLGNCTNTLWASGVEFSVWRCCCWRLAVGQAGTRLLALPASADVAKREASNLGQRRRPSGCGSLLSVGATMDREAAAVRRKRAPWGKLLRVGTMTPWGTAALGWRDTTAGGLLGGGSAQV</sequence>
<evidence type="ECO:0000313" key="2">
    <source>
        <dbReference type="Proteomes" id="UP001341281"/>
    </source>
</evidence>
<gene>
    <name evidence="1" type="ORF">U9M48_003165</name>
</gene>
<name>A0AAQ3PSE0_PASNO</name>
<dbReference type="EMBL" id="CP144745">
    <property type="protein sequence ID" value="WVZ52072.1"/>
    <property type="molecule type" value="Genomic_DNA"/>
</dbReference>
<dbReference type="AlphaFoldDB" id="A0AAQ3PSE0"/>
<evidence type="ECO:0000313" key="1">
    <source>
        <dbReference type="EMBL" id="WVZ52072.1"/>
    </source>
</evidence>
<accession>A0AAQ3PSE0</accession>
<proteinExistence type="predicted"/>
<protein>
    <submittedName>
        <fullName evidence="1">Uncharacterized protein</fullName>
    </submittedName>
</protein>
<keyword evidence="2" id="KW-1185">Reference proteome</keyword>
<reference evidence="1 2" key="1">
    <citation type="submission" date="2024-02" db="EMBL/GenBank/DDBJ databases">
        <title>High-quality chromosome-scale genome assembly of Pensacola bahiagrass (Paspalum notatum Flugge var. saurae).</title>
        <authorList>
            <person name="Vega J.M."/>
            <person name="Podio M."/>
            <person name="Orjuela J."/>
            <person name="Siena L.A."/>
            <person name="Pessino S.C."/>
            <person name="Combes M.C."/>
            <person name="Mariac C."/>
            <person name="Albertini E."/>
            <person name="Pupilli F."/>
            <person name="Ortiz J.P.A."/>
            <person name="Leblanc O."/>
        </authorList>
    </citation>
    <scope>NUCLEOTIDE SEQUENCE [LARGE SCALE GENOMIC DNA]</scope>
    <source>
        <strain evidence="1">R1</strain>
        <tissue evidence="1">Leaf</tissue>
    </source>
</reference>